<dbReference type="RefSeq" id="WP_078237188.1">
    <property type="nucleotide sequence ID" value="NZ_MUYA01000008.1"/>
</dbReference>
<accession>A0A1T0ARN2</accession>
<organism evidence="5 6">
    <name type="scientific">Haemophilus paracuniculus</name>
    <dbReference type="NCBI Taxonomy" id="734"/>
    <lineage>
        <taxon>Bacteria</taxon>
        <taxon>Pseudomonadati</taxon>
        <taxon>Pseudomonadota</taxon>
        <taxon>Gammaproteobacteria</taxon>
        <taxon>Pasteurellales</taxon>
        <taxon>Pasteurellaceae</taxon>
        <taxon>Haemophilus</taxon>
    </lineage>
</organism>
<comment type="subunit">
    <text evidence="4">Interacts with the cytoplasmic NapA precursor.</text>
</comment>
<dbReference type="HAMAP" id="MF_02200">
    <property type="entry name" value="NapD"/>
    <property type="match status" value="1"/>
</dbReference>
<keyword evidence="2 4" id="KW-0963">Cytoplasm</keyword>
<name>A0A1T0ARN2_9PAST</name>
<comment type="similarity">
    <text evidence="4">Belongs to the NapD family.</text>
</comment>
<gene>
    <name evidence="4" type="primary">napD</name>
    <name evidence="5" type="ORF">B0187_07230</name>
</gene>
<sequence length="95" mass="10658">MRNVADKLDQTPVAGNWYVCSLVVQARPEKLASVKAALLAMPLTEIHGEKPEEGKLVVVMESDFQRTLVEQMEQIKDIDGVIVVSLIYSHQDEQH</sequence>
<dbReference type="Gene3D" id="3.30.70.920">
    <property type="match status" value="1"/>
</dbReference>
<dbReference type="PANTHER" id="PTHR38603:SF1">
    <property type="entry name" value="CHAPERONE NAPD"/>
    <property type="match status" value="1"/>
</dbReference>
<proteinExistence type="inferred from homology"/>
<dbReference type="GO" id="GO:0005048">
    <property type="term" value="F:signal sequence binding"/>
    <property type="evidence" value="ECO:0007669"/>
    <property type="project" value="UniProtKB-UniRule"/>
</dbReference>
<dbReference type="GO" id="GO:0051224">
    <property type="term" value="P:negative regulation of protein transport"/>
    <property type="evidence" value="ECO:0007669"/>
    <property type="project" value="UniProtKB-UniRule"/>
</dbReference>
<comment type="subcellular location">
    <subcellularLocation>
        <location evidence="1 4">Cytoplasm</location>
    </subcellularLocation>
</comment>
<dbReference type="Pfam" id="PF03927">
    <property type="entry name" value="NapD"/>
    <property type="match status" value="1"/>
</dbReference>
<keyword evidence="6" id="KW-1185">Reference proteome</keyword>
<dbReference type="OrthoDB" id="6455702at2"/>
<dbReference type="FunFam" id="3.30.70.920:FF:000004">
    <property type="entry name" value="Chaperone NapD"/>
    <property type="match status" value="1"/>
</dbReference>
<comment type="function">
    <text evidence="4">Chaperone for NapA, the catalytic subunit of the periplasmic nitrate reductase. It binds directly and specifically to the twin-arginine signal peptide of NapA, preventing premature interaction with the Tat translocase and premature export.</text>
</comment>
<dbReference type="PANTHER" id="PTHR38603">
    <property type="entry name" value="CHAPERONE NAPD"/>
    <property type="match status" value="1"/>
</dbReference>
<evidence type="ECO:0000256" key="3">
    <source>
        <dbReference type="ARBA" id="ARBA00023186"/>
    </source>
</evidence>
<reference evidence="5 6" key="1">
    <citation type="submission" date="2017-02" db="EMBL/GenBank/DDBJ databases">
        <title>Draft genome sequence of Haemophilus paracuniculus CCUG 43573 type strain.</title>
        <authorList>
            <person name="Engstrom-Jakobsson H."/>
            <person name="Salva-Serra F."/>
            <person name="Thorell K."/>
            <person name="Gonzales-Siles L."/>
            <person name="Karlsson R."/>
            <person name="Boulund F."/>
            <person name="Engstrand L."/>
            <person name="Kristiansson E."/>
            <person name="Moore E."/>
        </authorList>
    </citation>
    <scope>NUCLEOTIDE SEQUENCE [LARGE SCALE GENOMIC DNA]</scope>
    <source>
        <strain evidence="5 6">CCUG 43573</strain>
    </source>
</reference>
<evidence type="ECO:0000256" key="1">
    <source>
        <dbReference type="ARBA" id="ARBA00004496"/>
    </source>
</evidence>
<evidence type="ECO:0000256" key="4">
    <source>
        <dbReference type="HAMAP-Rule" id="MF_02200"/>
    </source>
</evidence>
<protein>
    <recommendedName>
        <fullName evidence="4">Chaperone NapD</fullName>
    </recommendedName>
    <alternativeName>
        <fullName evidence="4">NapA signal peptide-binding chaperone NapD</fullName>
    </alternativeName>
</protein>
<keyword evidence="3 4" id="KW-0143">Chaperone</keyword>
<dbReference type="Proteomes" id="UP000190867">
    <property type="component" value="Unassembled WGS sequence"/>
</dbReference>
<comment type="caution">
    <text evidence="5">The sequence shown here is derived from an EMBL/GenBank/DDBJ whole genome shotgun (WGS) entry which is preliminary data.</text>
</comment>
<evidence type="ECO:0000313" key="6">
    <source>
        <dbReference type="Proteomes" id="UP000190867"/>
    </source>
</evidence>
<dbReference type="EMBL" id="MUYA01000008">
    <property type="protein sequence ID" value="OOR99040.1"/>
    <property type="molecule type" value="Genomic_DNA"/>
</dbReference>
<dbReference type="AlphaFoldDB" id="A0A1T0ARN2"/>
<evidence type="ECO:0000313" key="5">
    <source>
        <dbReference type="EMBL" id="OOR99040.1"/>
    </source>
</evidence>
<dbReference type="STRING" id="734.B0187_07230"/>
<dbReference type="GO" id="GO:0005737">
    <property type="term" value="C:cytoplasm"/>
    <property type="evidence" value="ECO:0007669"/>
    <property type="project" value="UniProtKB-SubCell"/>
</dbReference>
<evidence type="ECO:0000256" key="2">
    <source>
        <dbReference type="ARBA" id="ARBA00022490"/>
    </source>
</evidence>
<dbReference type="InterPro" id="IPR005623">
    <property type="entry name" value="Chaperone_NapD_NO3_reduct"/>
</dbReference>